<gene>
    <name evidence="3" type="ORF">PEP31012_04058</name>
</gene>
<accession>A0A5E4XPU0</accession>
<keyword evidence="2" id="KW-0732">Signal</keyword>
<dbReference type="Gene3D" id="3.30.10.10">
    <property type="entry name" value="Trypsin Inhibitor V, subunit A"/>
    <property type="match status" value="1"/>
</dbReference>
<feature type="region of interest" description="Disordered" evidence="1">
    <location>
        <begin position="43"/>
        <end position="81"/>
    </location>
</feature>
<evidence type="ECO:0000256" key="2">
    <source>
        <dbReference type="SAM" id="SignalP"/>
    </source>
</evidence>
<evidence type="ECO:0000313" key="3">
    <source>
        <dbReference type="EMBL" id="VVE38531.1"/>
    </source>
</evidence>
<feature type="region of interest" description="Disordered" evidence="1">
    <location>
        <begin position="102"/>
        <end position="138"/>
    </location>
</feature>
<reference evidence="3 4" key="1">
    <citation type="submission" date="2019-08" db="EMBL/GenBank/DDBJ databases">
        <authorList>
            <person name="Peeters C."/>
        </authorList>
    </citation>
    <scope>NUCLEOTIDE SEQUENCE [LARGE SCALE GENOMIC DNA]</scope>
    <source>
        <strain evidence="3 4">LMG 31012</strain>
    </source>
</reference>
<feature type="signal peptide" evidence="2">
    <location>
        <begin position="1"/>
        <end position="38"/>
    </location>
</feature>
<evidence type="ECO:0000256" key="1">
    <source>
        <dbReference type="SAM" id="MobiDB-lite"/>
    </source>
</evidence>
<dbReference type="AlphaFoldDB" id="A0A5E4XPU0"/>
<proteinExistence type="predicted"/>
<organism evidence="3 4">
    <name type="scientific">Pandoraea eparura</name>
    <dbReference type="NCBI Taxonomy" id="2508291"/>
    <lineage>
        <taxon>Bacteria</taxon>
        <taxon>Pseudomonadati</taxon>
        <taxon>Pseudomonadota</taxon>
        <taxon>Betaproteobacteria</taxon>
        <taxon>Burkholderiales</taxon>
        <taxon>Burkholderiaceae</taxon>
        <taxon>Pandoraea</taxon>
    </lineage>
</organism>
<keyword evidence="4" id="KW-1185">Reference proteome</keyword>
<feature type="chain" id="PRO_5022716135" description="Peptidase inhibitor I78 family protein" evidence="2">
    <location>
        <begin position="39"/>
        <end position="138"/>
    </location>
</feature>
<dbReference type="EMBL" id="CABPSH010000013">
    <property type="protein sequence ID" value="VVE38531.1"/>
    <property type="molecule type" value="Genomic_DNA"/>
</dbReference>
<evidence type="ECO:0008006" key="5">
    <source>
        <dbReference type="Google" id="ProtNLM"/>
    </source>
</evidence>
<dbReference type="Proteomes" id="UP000400981">
    <property type="component" value="Unassembled WGS sequence"/>
</dbReference>
<sequence>MPTTDTPLYRRHTHRRASHWMGCAGAALCLAFAAAVHAAPGGHGNGMGTQGPADSMPAPMPAPMPNATPGQTRACTPEAPADQALVGKSLGEAKAMLRGCPWRIGMQDGKAMPTTRDYRPDRRTLTIDNDKVTSVSRG</sequence>
<name>A0A5E4XPU0_9BURK</name>
<protein>
    <recommendedName>
        <fullName evidence="5">Peptidase inhibitor I78 family protein</fullName>
    </recommendedName>
</protein>
<evidence type="ECO:0000313" key="4">
    <source>
        <dbReference type="Proteomes" id="UP000400981"/>
    </source>
</evidence>
<feature type="compositionally biased region" description="Basic and acidic residues" evidence="1">
    <location>
        <begin position="116"/>
        <end position="131"/>
    </location>
</feature>